<name>A0ABT7EW50_9RHOB</name>
<keyword evidence="5" id="KW-0547">Nucleotide-binding</keyword>
<dbReference type="InterPro" id="IPR010223">
    <property type="entry name" value="MinD"/>
</dbReference>
<keyword evidence="8" id="KW-0131">Cell cycle</keyword>
<dbReference type="PIRSF" id="PIRSF003092">
    <property type="entry name" value="MinD"/>
    <property type="match status" value="1"/>
</dbReference>
<sequence>MTTQMKEKPPLGQIIVITSGKGGVGKTTSAAAISAGLAKLGHKTVVIDFDVGLRNLDMIMGCERRVVYDFINVIQGDARLKQALIKDKRLDTLFILPTSQTRDKDALTKDGVEAVLNELKEEFDYIICDSPAGIERGAQLAMYFADEAVVVTNPEVSSVRDSDRVLGLLASKTKRAESPEGEPVKARVLLTRHDQTRIDKGEMMTVDDVLEILAVPLIGIIPESQAVLRASNVGTPVILDEPSTASMAYEDTVARLTGEEVEMRIGEERRPGLFQRLFGRTS</sequence>
<dbReference type="Gene3D" id="3.40.50.300">
    <property type="entry name" value="P-loop containing nucleotide triphosphate hydrolases"/>
    <property type="match status" value="1"/>
</dbReference>
<evidence type="ECO:0000256" key="8">
    <source>
        <dbReference type="ARBA" id="ARBA00023306"/>
    </source>
</evidence>
<dbReference type="NCBIfam" id="TIGR01968">
    <property type="entry name" value="minD_bact"/>
    <property type="match status" value="1"/>
</dbReference>
<dbReference type="Proteomes" id="UP001243757">
    <property type="component" value="Unassembled WGS sequence"/>
</dbReference>
<dbReference type="Pfam" id="PF13614">
    <property type="entry name" value="AAA_31"/>
    <property type="match status" value="1"/>
</dbReference>
<comment type="function">
    <text evidence="9">ATPase required for the correct placement of the division site. Cell division inhibitors MinC and MinD act in concert to form an inhibitor capable of blocking formation of the polar Z ring septums. Rapidly oscillates between the poles of the cell to destabilize FtsZ filaments that have formed before they mature into polar Z rings.</text>
</comment>
<organism evidence="12 13">
    <name type="scientific">Pseudodonghicola flavimaris</name>
    <dbReference type="NCBI Taxonomy" id="3050036"/>
    <lineage>
        <taxon>Bacteria</taxon>
        <taxon>Pseudomonadati</taxon>
        <taxon>Pseudomonadota</taxon>
        <taxon>Alphaproteobacteria</taxon>
        <taxon>Rhodobacterales</taxon>
        <taxon>Paracoccaceae</taxon>
        <taxon>Pseudodonghicola</taxon>
    </lineage>
</organism>
<dbReference type="PANTHER" id="PTHR43384:SF6">
    <property type="entry name" value="SEPTUM SITE-DETERMINING PROTEIN MIND HOMOLOG, CHLOROPLASTIC"/>
    <property type="match status" value="1"/>
</dbReference>
<gene>
    <name evidence="12" type="primary">minD</name>
    <name evidence="12" type="ORF">QO033_02730</name>
</gene>
<comment type="subunit">
    <text evidence="2">Interacts with MinC and FtsZ.</text>
</comment>
<evidence type="ECO:0000259" key="11">
    <source>
        <dbReference type="Pfam" id="PF13614"/>
    </source>
</evidence>
<dbReference type="InterPro" id="IPR025669">
    <property type="entry name" value="AAA_dom"/>
</dbReference>
<dbReference type="InterPro" id="IPR027417">
    <property type="entry name" value="P-loop_NTPase"/>
</dbReference>
<dbReference type="PANTHER" id="PTHR43384">
    <property type="entry name" value="SEPTUM SITE-DETERMINING PROTEIN MIND HOMOLOG, CHLOROPLASTIC-RELATED"/>
    <property type="match status" value="1"/>
</dbReference>
<keyword evidence="6" id="KW-0067">ATP-binding</keyword>
<evidence type="ECO:0000256" key="5">
    <source>
        <dbReference type="ARBA" id="ARBA00022741"/>
    </source>
</evidence>
<keyword evidence="4" id="KW-0132">Cell division</keyword>
<evidence type="ECO:0000256" key="9">
    <source>
        <dbReference type="ARBA" id="ARBA00025436"/>
    </source>
</evidence>
<evidence type="ECO:0000313" key="13">
    <source>
        <dbReference type="Proteomes" id="UP001243757"/>
    </source>
</evidence>
<dbReference type="CDD" id="cd02036">
    <property type="entry name" value="MinD"/>
    <property type="match status" value="1"/>
</dbReference>
<evidence type="ECO:0000256" key="3">
    <source>
        <dbReference type="ARBA" id="ARBA00016887"/>
    </source>
</evidence>
<evidence type="ECO:0000256" key="4">
    <source>
        <dbReference type="ARBA" id="ARBA00022618"/>
    </source>
</evidence>
<evidence type="ECO:0000256" key="2">
    <source>
        <dbReference type="ARBA" id="ARBA00011626"/>
    </source>
</evidence>
<proteinExistence type="inferred from homology"/>
<dbReference type="SUPFAM" id="SSF52540">
    <property type="entry name" value="P-loop containing nucleoside triphosphate hydrolases"/>
    <property type="match status" value="1"/>
</dbReference>
<accession>A0ABT7EW50</accession>
<protein>
    <recommendedName>
        <fullName evidence="3">Septum site-determining protein MinD</fullName>
    </recommendedName>
    <alternativeName>
        <fullName evidence="10">Cell division inhibitor MinD</fullName>
    </alternativeName>
</protein>
<dbReference type="InterPro" id="IPR050625">
    <property type="entry name" value="ParA/MinD_ATPase"/>
</dbReference>
<evidence type="ECO:0000313" key="12">
    <source>
        <dbReference type="EMBL" id="MDK3016573.1"/>
    </source>
</evidence>
<evidence type="ECO:0000256" key="10">
    <source>
        <dbReference type="ARBA" id="ARBA00032845"/>
    </source>
</evidence>
<keyword evidence="7" id="KW-0717">Septation</keyword>
<dbReference type="InterPro" id="IPR025501">
    <property type="entry name" value="MinD_FleN"/>
</dbReference>
<dbReference type="EMBL" id="JASNJD010000002">
    <property type="protein sequence ID" value="MDK3016573.1"/>
    <property type="molecule type" value="Genomic_DNA"/>
</dbReference>
<evidence type="ECO:0000256" key="6">
    <source>
        <dbReference type="ARBA" id="ARBA00022840"/>
    </source>
</evidence>
<reference evidence="12 13" key="1">
    <citation type="submission" date="2023-05" db="EMBL/GenBank/DDBJ databases">
        <title>Pseudodonghicola sp. nov.</title>
        <authorList>
            <person name="Huang J."/>
        </authorList>
    </citation>
    <scope>NUCLEOTIDE SEQUENCE [LARGE SCALE GENOMIC DNA]</scope>
    <source>
        <strain evidence="12 13">IC7</strain>
    </source>
</reference>
<comment type="caution">
    <text evidence="12">The sequence shown here is derived from an EMBL/GenBank/DDBJ whole genome shotgun (WGS) entry which is preliminary data.</text>
</comment>
<evidence type="ECO:0000256" key="7">
    <source>
        <dbReference type="ARBA" id="ARBA00023210"/>
    </source>
</evidence>
<keyword evidence="13" id="KW-1185">Reference proteome</keyword>
<comment type="similarity">
    <text evidence="1">Belongs to the ParA family. MinD subfamily.</text>
</comment>
<evidence type="ECO:0000256" key="1">
    <source>
        <dbReference type="ARBA" id="ARBA00010257"/>
    </source>
</evidence>
<feature type="domain" description="AAA" evidence="11">
    <location>
        <begin position="13"/>
        <end position="159"/>
    </location>
</feature>